<feature type="transmembrane region" description="Helical" evidence="8">
    <location>
        <begin position="155"/>
        <end position="176"/>
    </location>
</feature>
<dbReference type="Pfam" id="PF00999">
    <property type="entry name" value="Na_H_Exchanger"/>
    <property type="match status" value="1"/>
</dbReference>
<dbReference type="Proteomes" id="UP000317422">
    <property type="component" value="Unassembled WGS sequence"/>
</dbReference>
<reference evidence="11 12" key="1">
    <citation type="submission" date="2019-06" db="EMBL/GenBank/DDBJ databases">
        <title>Sequencing the genomes of 1000 actinobacteria strains.</title>
        <authorList>
            <person name="Klenk H.-P."/>
        </authorList>
    </citation>
    <scope>NUCLEOTIDE SEQUENCE [LARGE SCALE GENOMIC DNA]</scope>
    <source>
        <strain evidence="11 12">DSM 45015</strain>
    </source>
</reference>
<dbReference type="OrthoDB" id="120315at2"/>
<dbReference type="InterPro" id="IPR013083">
    <property type="entry name" value="Znf_RING/FYVE/PHD"/>
</dbReference>
<dbReference type="AlphaFoldDB" id="A0A543NHD6"/>
<sequence>MLLAAGESPSYLGPVVALLVAAGVIGYLSVRVRVVPIVGFLLAGVLIGPHQLGLVSETSTVTAAADIGVILLLFTIGVEFSLARLASIKKLVLLGGGVQVLLTTALTAALVAASGADWRTAVFTGFLVALSSTAIVLKVLSASGRTTQPVGQSSVGALVFQDLAVVLMVLVVPLLGTGSAGGGGPWELLRALGTATVVLAVVLVVARRVMPPVLERVARTCSPEVFLLTVVAIGLGTAYVTSLAGVSVALGAFLAGLVVSESRHSAHALGEILPLQIVFSAVFFVSIGMLLDLRELGRLWWLVLLLALAVVVVKVVGSLAALTVVRIGAPAAVSGSLLLAQIGEFSFVLQRSGDEAGLTPAGLGADGEQVLIAVTVVLMVATPALAAAGDRISRWLLARRPAGTERGSRQGAGEETGDRTGGVLISGWGPVADGLARTLASRGVPVSVTTLSPDHAAEVQAQGHTVVRGDPARENVLTEAGLHTARLVVVCENDTEECARIATVVRQLAPAVPSVLRPRDEADATTLAATGADHVIDTPRAVTRPLTSVVLRRLDMAEPDGPYPAPSVVVDFVPQTGTECPHVTDIQPVLPTSTGCVACLRAGRDDWVHLRVCLRCGHVGCCDSSPGRHASGHADAAAHPVAASAEPGETWAWCFLDHTRIPRKEA</sequence>
<keyword evidence="5 8" id="KW-1133">Transmembrane helix</keyword>
<accession>A0A543NHD6</accession>
<evidence type="ECO:0000256" key="4">
    <source>
        <dbReference type="ARBA" id="ARBA00022692"/>
    </source>
</evidence>
<dbReference type="Gene3D" id="3.30.40.10">
    <property type="entry name" value="Zinc/RING finger domain, C3HC4 (zinc finger)"/>
    <property type="match status" value="1"/>
</dbReference>
<dbReference type="GO" id="GO:0015297">
    <property type="term" value="F:antiporter activity"/>
    <property type="evidence" value="ECO:0007669"/>
    <property type="project" value="InterPro"/>
</dbReference>
<evidence type="ECO:0000256" key="3">
    <source>
        <dbReference type="ARBA" id="ARBA00022448"/>
    </source>
</evidence>
<keyword evidence="4 8" id="KW-0812">Transmembrane</keyword>
<dbReference type="GO" id="GO:1902600">
    <property type="term" value="P:proton transmembrane transport"/>
    <property type="evidence" value="ECO:0007669"/>
    <property type="project" value="InterPro"/>
</dbReference>
<dbReference type="InterPro" id="IPR036291">
    <property type="entry name" value="NAD(P)-bd_dom_sf"/>
</dbReference>
<keyword evidence="6 8" id="KW-0472">Membrane</keyword>
<feature type="transmembrane region" description="Helical" evidence="8">
    <location>
        <begin position="272"/>
        <end position="293"/>
    </location>
</feature>
<dbReference type="EMBL" id="VFQC01000001">
    <property type="protein sequence ID" value="TQN31170.1"/>
    <property type="molecule type" value="Genomic_DNA"/>
</dbReference>
<evidence type="ECO:0000313" key="11">
    <source>
        <dbReference type="EMBL" id="TQN31170.1"/>
    </source>
</evidence>
<dbReference type="PANTHER" id="PTHR42751:SF3">
    <property type="entry name" value="SODIUM_GLUTAMATE SYMPORTER"/>
    <property type="match status" value="1"/>
</dbReference>
<dbReference type="InterPro" id="IPR003148">
    <property type="entry name" value="RCK_N"/>
</dbReference>
<dbReference type="Pfam" id="PF02254">
    <property type="entry name" value="TrkA_N"/>
    <property type="match status" value="1"/>
</dbReference>
<protein>
    <submittedName>
        <fullName evidence="11">Kef-type potassium/proton antiporter (CPA2 family)</fullName>
    </submittedName>
</protein>
<feature type="region of interest" description="Disordered" evidence="7">
    <location>
        <begin position="403"/>
        <end position="423"/>
    </location>
</feature>
<dbReference type="InterPro" id="IPR006153">
    <property type="entry name" value="Cation/H_exchanger_TM"/>
</dbReference>
<evidence type="ECO:0000256" key="5">
    <source>
        <dbReference type="ARBA" id="ARBA00022989"/>
    </source>
</evidence>
<dbReference type="GO" id="GO:0006813">
    <property type="term" value="P:potassium ion transport"/>
    <property type="evidence" value="ECO:0007669"/>
    <property type="project" value="InterPro"/>
</dbReference>
<dbReference type="Gene3D" id="1.20.1530.20">
    <property type="match status" value="1"/>
</dbReference>
<feature type="transmembrane region" description="Helical" evidence="8">
    <location>
        <begin position="37"/>
        <end position="55"/>
    </location>
</feature>
<comment type="caution">
    <text evidence="11">The sequence shown here is derived from an EMBL/GenBank/DDBJ whole genome shotgun (WGS) entry which is preliminary data.</text>
</comment>
<proteinExistence type="inferred from homology"/>
<feature type="transmembrane region" description="Helical" evidence="8">
    <location>
        <begin position="121"/>
        <end position="143"/>
    </location>
</feature>
<evidence type="ECO:0000256" key="8">
    <source>
        <dbReference type="SAM" id="Phobius"/>
    </source>
</evidence>
<feature type="transmembrane region" description="Helical" evidence="8">
    <location>
        <begin position="370"/>
        <end position="389"/>
    </location>
</feature>
<feature type="transmembrane region" description="Helical" evidence="8">
    <location>
        <begin position="92"/>
        <end position="115"/>
    </location>
</feature>
<feature type="transmembrane region" description="Helical" evidence="8">
    <location>
        <begin position="61"/>
        <end position="80"/>
    </location>
</feature>
<evidence type="ECO:0000256" key="2">
    <source>
        <dbReference type="ARBA" id="ARBA00005551"/>
    </source>
</evidence>
<evidence type="ECO:0000259" key="9">
    <source>
        <dbReference type="PROSITE" id="PS50271"/>
    </source>
</evidence>
<evidence type="ECO:0000256" key="7">
    <source>
        <dbReference type="SAM" id="MobiDB-lite"/>
    </source>
</evidence>
<comment type="similarity">
    <text evidence="2">Belongs to the monovalent cation:proton antiporter 2 (CPA2) transporter (TC 2.A.37) family.</text>
</comment>
<gene>
    <name evidence="11" type="ORF">FHX37_1063</name>
</gene>
<keyword evidence="12" id="KW-1185">Reference proteome</keyword>
<dbReference type="InterPro" id="IPR038770">
    <property type="entry name" value="Na+/solute_symporter_sf"/>
</dbReference>
<feature type="transmembrane region" description="Helical" evidence="8">
    <location>
        <begin position="188"/>
        <end position="206"/>
    </location>
</feature>
<feature type="domain" description="RCK N-terminal" evidence="10">
    <location>
        <begin position="420"/>
        <end position="536"/>
    </location>
</feature>
<dbReference type="GO" id="GO:0008270">
    <property type="term" value="F:zinc ion binding"/>
    <property type="evidence" value="ECO:0007669"/>
    <property type="project" value="InterPro"/>
</dbReference>
<dbReference type="GO" id="GO:0016020">
    <property type="term" value="C:membrane"/>
    <property type="evidence" value="ECO:0007669"/>
    <property type="project" value="UniProtKB-SubCell"/>
</dbReference>
<dbReference type="SUPFAM" id="SSF57850">
    <property type="entry name" value="RING/U-box"/>
    <property type="match status" value="1"/>
</dbReference>
<feature type="transmembrane region" description="Helical" evidence="8">
    <location>
        <begin position="227"/>
        <end position="260"/>
    </location>
</feature>
<name>A0A543NHD6_9ACTN</name>
<dbReference type="PANTHER" id="PTHR42751">
    <property type="entry name" value="SODIUM/HYDROGEN EXCHANGER FAMILY/TRKA DOMAIN PROTEIN"/>
    <property type="match status" value="1"/>
</dbReference>
<evidence type="ECO:0000256" key="1">
    <source>
        <dbReference type="ARBA" id="ARBA00004141"/>
    </source>
</evidence>
<dbReference type="InterPro" id="IPR001607">
    <property type="entry name" value="Znf_UBP"/>
</dbReference>
<feature type="transmembrane region" description="Helical" evidence="8">
    <location>
        <begin position="12"/>
        <end position="30"/>
    </location>
</feature>
<dbReference type="SUPFAM" id="SSF51735">
    <property type="entry name" value="NAD(P)-binding Rossmann-fold domains"/>
    <property type="match status" value="1"/>
</dbReference>
<feature type="transmembrane region" description="Helical" evidence="8">
    <location>
        <begin position="300"/>
        <end position="329"/>
    </location>
</feature>
<dbReference type="PROSITE" id="PS50271">
    <property type="entry name" value="ZF_UBP"/>
    <property type="match status" value="1"/>
</dbReference>
<dbReference type="Pfam" id="PF02148">
    <property type="entry name" value="zf-UBP"/>
    <property type="match status" value="1"/>
</dbReference>
<evidence type="ECO:0000313" key="12">
    <source>
        <dbReference type="Proteomes" id="UP000317422"/>
    </source>
</evidence>
<dbReference type="PROSITE" id="PS51201">
    <property type="entry name" value="RCK_N"/>
    <property type="match status" value="1"/>
</dbReference>
<dbReference type="Gene3D" id="3.40.50.720">
    <property type="entry name" value="NAD(P)-binding Rossmann-like Domain"/>
    <property type="match status" value="1"/>
</dbReference>
<evidence type="ECO:0000256" key="6">
    <source>
        <dbReference type="ARBA" id="ARBA00023136"/>
    </source>
</evidence>
<comment type="subcellular location">
    <subcellularLocation>
        <location evidence="1">Membrane</location>
        <topology evidence="1">Multi-pass membrane protein</topology>
    </subcellularLocation>
</comment>
<keyword evidence="3" id="KW-0813">Transport</keyword>
<evidence type="ECO:0000259" key="10">
    <source>
        <dbReference type="PROSITE" id="PS51201"/>
    </source>
</evidence>
<organism evidence="11 12">
    <name type="scientific">Haloactinospora alba</name>
    <dbReference type="NCBI Taxonomy" id="405555"/>
    <lineage>
        <taxon>Bacteria</taxon>
        <taxon>Bacillati</taxon>
        <taxon>Actinomycetota</taxon>
        <taxon>Actinomycetes</taxon>
        <taxon>Streptosporangiales</taxon>
        <taxon>Nocardiopsidaceae</taxon>
        <taxon>Haloactinospora</taxon>
    </lineage>
</organism>
<feature type="domain" description="UBP-type" evidence="9">
    <location>
        <begin position="578"/>
        <end position="666"/>
    </location>
</feature>
<dbReference type="RefSeq" id="WP_141922416.1">
    <property type="nucleotide sequence ID" value="NZ_VFQC01000001.1"/>
</dbReference>